<proteinExistence type="predicted"/>
<evidence type="ECO:0000313" key="2">
    <source>
        <dbReference type="Proteomes" id="UP000032336"/>
    </source>
</evidence>
<accession>A0A0D8FX45</accession>
<keyword evidence="2" id="KW-1185">Reference proteome</keyword>
<name>A0A0D8FX45_9ACTN</name>
<organism evidence="1 2">
    <name type="scientific">Ferrimicrobium acidiphilum DSM 19497</name>
    <dbReference type="NCBI Taxonomy" id="1121877"/>
    <lineage>
        <taxon>Bacteria</taxon>
        <taxon>Bacillati</taxon>
        <taxon>Actinomycetota</taxon>
        <taxon>Acidimicrobiia</taxon>
        <taxon>Acidimicrobiales</taxon>
        <taxon>Acidimicrobiaceae</taxon>
        <taxon>Ferrimicrobium</taxon>
    </lineage>
</organism>
<comment type="caution">
    <text evidence="1">The sequence shown here is derived from an EMBL/GenBank/DDBJ whole genome shotgun (WGS) entry which is preliminary data.</text>
</comment>
<gene>
    <name evidence="1" type="ORF">FEAC_02150</name>
</gene>
<evidence type="ECO:0000313" key="1">
    <source>
        <dbReference type="EMBL" id="KJE77843.1"/>
    </source>
</evidence>
<dbReference type="STRING" id="1121877.FEAC_02150"/>
<sequence length="36" mass="3972">MPEIGNALPVIGNGVEWPIGIMVENRLGWFGTKVYL</sequence>
<protein>
    <submittedName>
        <fullName evidence="1">Uncharacterized protein</fullName>
    </submittedName>
</protein>
<reference evidence="1 2" key="1">
    <citation type="submission" date="2015-01" db="EMBL/GenBank/DDBJ databases">
        <title>Draft genome of the acidophilic iron oxidizer Ferrimicrobium acidiphilum strain T23.</title>
        <authorList>
            <person name="Poehlein A."/>
            <person name="Eisen S."/>
            <person name="Schloemann M."/>
            <person name="Johnson B.D."/>
            <person name="Daniel R."/>
            <person name="Muehling M."/>
        </authorList>
    </citation>
    <scope>NUCLEOTIDE SEQUENCE [LARGE SCALE GENOMIC DNA]</scope>
    <source>
        <strain evidence="1 2">T23</strain>
    </source>
</reference>
<dbReference type="Proteomes" id="UP000032336">
    <property type="component" value="Unassembled WGS sequence"/>
</dbReference>
<dbReference type="AlphaFoldDB" id="A0A0D8FX45"/>
<dbReference type="EMBL" id="JXUW01000002">
    <property type="protein sequence ID" value="KJE77843.1"/>
    <property type="molecule type" value="Genomic_DNA"/>
</dbReference>